<evidence type="ECO:0000313" key="2">
    <source>
        <dbReference type="Proteomes" id="UP001558613"/>
    </source>
</evidence>
<name>A0ABR3MD79_9TELE</name>
<accession>A0ABR3MD79</accession>
<sequence length="57" mass="6202">MHGRAACGDRHCSACSSVIITETWTASLVRALQQRAQGNLMQPLHVHPVGALYLLCE</sequence>
<comment type="caution">
    <text evidence="1">The sequence shown here is derived from an EMBL/GenBank/DDBJ whole genome shotgun (WGS) entry which is preliminary data.</text>
</comment>
<dbReference type="Proteomes" id="UP001558613">
    <property type="component" value="Unassembled WGS sequence"/>
</dbReference>
<dbReference type="EMBL" id="JAYMGO010000013">
    <property type="protein sequence ID" value="KAL1263048.1"/>
    <property type="molecule type" value="Genomic_DNA"/>
</dbReference>
<evidence type="ECO:0000313" key="1">
    <source>
        <dbReference type="EMBL" id="KAL1263048.1"/>
    </source>
</evidence>
<reference evidence="1 2" key="1">
    <citation type="submission" date="2023-09" db="EMBL/GenBank/DDBJ databases">
        <authorList>
            <person name="Wang M."/>
        </authorList>
    </citation>
    <scope>NUCLEOTIDE SEQUENCE [LARGE SCALE GENOMIC DNA]</scope>
    <source>
        <strain evidence="1">GT-2023</strain>
        <tissue evidence="1">Liver</tissue>
    </source>
</reference>
<proteinExistence type="predicted"/>
<organism evidence="1 2">
    <name type="scientific">Cirrhinus molitorella</name>
    <name type="common">mud carp</name>
    <dbReference type="NCBI Taxonomy" id="172907"/>
    <lineage>
        <taxon>Eukaryota</taxon>
        <taxon>Metazoa</taxon>
        <taxon>Chordata</taxon>
        <taxon>Craniata</taxon>
        <taxon>Vertebrata</taxon>
        <taxon>Euteleostomi</taxon>
        <taxon>Actinopterygii</taxon>
        <taxon>Neopterygii</taxon>
        <taxon>Teleostei</taxon>
        <taxon>Ostariophysi</taxon>
        <taxon>Cypriniformes</taxon>
        <taxon>Cyprinidae</taxon>
        <taxon>Labeoninae</taxon>
        <taxon>Labeonini</taxon>
        <taxon>Cirrhinus</taxon>
    </lineage>
</organism>
<gene>
    <name evidence="1" type="ORF">QQF64_005787</name>
</gene>
<protein>
    <submittedName>
        <fullName evidence="1">Uncharacterized protein</fullName>
    </submittedName>
</protein>
<keyword evidence="2" id="KW-1185">Reference proteome</keyword>